<evidence type="ECO:0000256" key="4">
    <source>
        <dbReference type="SAM" id="MobiDB-lite"/>
    </source>
</evidence>
<dbReference type="InterPro" id="IPR011990">
    <property type="entry name" value="TPR-like_helical_dom_sf"/>
</dbReference>
<dbReference type="EMBL" id="AP014960">
    <property type="protein sequence ID" value="BAS88400.1"/>
    <property type="molecule type" value="Genomic_DNA"/>
</dbReference>
<gene>
    <name evidence="5" type="ordered locus">Os04g0286800</name>
    <name evidence="5" type="ORF">OSNPB_040286800</name>
</gene>
<reference evidence="6" key="1">
    <citation type="journal article" date="2005" name="Nature">
        <title>The map-based sequence of the rice genome.</title>
        <authorList>
            <consortium name="International rice genome sequencing project (IRGSP)"/>
            <person name="Matsumoto T."/>
            <person name="Wu J."/>
            <person name="Kanamori H."/>
            <person name="Katayose Y."/>
            <person name="Fujisawa M."/>
            <person name="Namiki N."/>
            <person name="Mizuno H."/>
            <person name="Yamamoto K."/>
            <person name="Antonio B.A."/>
            <person name="Baba T."/>
            <person name="Sakata K."/>
            <person name="Nagamura Y."/>
            <person name="Aoki H."/>
            <person name="Arikawa K."/>
            <person name="Arita K."/>
            <person name="Bito T."/>
            <person name="Chiden Y."/>
            <person name="Fujitsuka N."/>
            <person name="Fukunaka R."/>
            <person name="Hamada M."/>
            <person name="Harada C."/>
            <person name="Hayashi A."/>
            <person name="Hijishita S."/>
            <person name="Honda M."/>
            <person name="Hosokawa S."/>
            <person name="Ichikawa Y."/>
            <person name="Idonuma A."/>
            <person name="Iijima M."/>
            <person name="Ikeda M."/>
            <person name="Ikeno M."/>
            <person name="Ito K."/>
            <person name="Ito S."/>
            <person name="Ito T."/>
            <person name="Ito Y."/>
            <person name="Ito Y."/>
            <person name="Iwabuchi A."/>
            <person name="Kamiya K."/>
            <person name="Karasawa W."/>
            <person name="Kurita K."/>
            <person name="Katagiri S."/>
            <person name="Kikuta A."/>
            <person name="Kobayashi H."/>
            <person name="Kobayashi N."/>
            <person name="Machita K."/>
            <person name="Maehara T."/>
            <person name="Masukawa M."/>
            <person name="Mizubayashi T."/>
            <person name="Mukai Y."/>
            <person name="Nagasaki H."/>
            <person name="Nagata Y."/>
            <person name="Naito S."/>
            <person name="Nakashima M."/>
            <person name="Nakama Y."/>
            <person name="Nakamichi Y."/>
            <person name="Nakamura M."/>
            <person name="Meguro A."/>
            <person name="Negishi M."/>
            <person name="Ohta I."/>
            <person name="Ohta T."/>
            <person name="Okamoto M."/>
            <person name="Ono N."/>
            <person name="Saji S."/>
            <person name="Sakaguchi M."/>
            <person name="Sakai K."/>
            <person name="Shibata M."/>
            <person name="Shimokawa T."/>
            <person name="Song J."/>
            <person name="Takazaki Y."/>
            <person name="Terasawa K."/>
            <person name="Tsugane M."/>
            <person name="Tsuji K."/>
            <person name="Ueda S."/>
            <person name="Waki K."/>
            <person name="Yamagata H."/>
            <person name="Yamamoto M."/>
            <person name="Yamamoto S."/>
            <person name="Yamane H."/>
            <person name="Yoshiki S."/>
            <person name="Yoshihara R."/>
            <person name="Yukawa K."/>
            <person name="Zhong H."/>
            <person name="Yano M."/>
            <person name="Yuan Q."/>
            <person name="Ouyang S."/>
            <person name="Liu J."/>
            <person name="Jones K.M."/>
            <person name="Gansberger K."/>
            <person name="Moffat K."/>
            <person name="Hill J."/>
            <person name="Bera J."/>
            <person name="Fadrosh D."/>
            <person name="Jin S."/>
            <person name="Johri S."/>
            <person name="Kim M."/>
            <person name="Overton L."/>
            <person name="Reardon M."/>
            <person name="Tsitrin T."/>
            <person name="Vuong H."/>
            <person name="Weaver B."/>
            <person name="Ciecko A."/>
            <person name="Tallon L."/>
            <person name="Jackson J."/>
            <person name="Pai G."/>
            <person name="Aken S.V."/>
            <person name="Utterback T."/>
            <person name="Reidmuller S."/>
            <person name="Feldblyum T."/>
            <person name="Hsiao J."/>
            <person name="Zismann V."/>
            <person name="Iobst S."/>
            <person name="de Vazeille A.R."/>
            <person name="Buell C.R."/>
            <person name="Ying K."/>
            <person name="Li Y."/>
            <person name="Lu T."/>
            <person name="Huang Y."/>
            <person name="Zhao Q."/>
            <person name="Feng Q."/>
            <person name="Zhang L."/>
            <person name="Zhu J."/>
            <person name="Weng Q."/>
            <person name="Mu J."/>
            <person name="Lu Y."/>
            <person name="Fan D."/>
            <person name="Liu Y."/>
            <person name="Guan J."/>
            <person name="Zhang Y."/>
            <person name="Yu S."/>
            <person name="Liu X."/>
            <person name="Zhang Y."/>
            <person name="Hong G."/>
            <person name="Han B."/>
            <person name="Choisne N."/>
            <person name="Demange N."/>
            <person name="Orjeda G."/>
            <person name="Samain S."/>
            <person name="Cattolico L."/>
            <person name="Pelletier E."/>
            <person name="Couloux A."/>
            <person name="Segurens B."/>
            <person name="Wincker P."/>
            <person name="D'Hont A."/>
            <person name="Scarpelli C."/>
            <person name="Weissenbach J."/>
            <person name="Salanoubat M."/>
            <person name="Quetier F."/>
            <person name="Yu Y."/>
            <person name="Kim H.R."/>
            <person name="Rambo T."/>
            <person name="Currie J."/>
            <person name="Collura K."/>
            <person name="Luo M."/>
            <person name="Yang T."/>
            <person name="Ammiraju J.S.S."/>
            <person name="Engler F."/>
            <person name="Soderlund C."/>
            <person name="Wing R.A."/>
            <person name="Palmer L.E."/>
            <person name="de la Bastide M."/>
            <person name="Spiegel L."/>
            <person name="Nascimento L."/>
            <person name="Zutavern T."/>
            <person name="O'Shaughnessy A."/>
            <person name="Dike S."/>
            <person name="Dedhia N."/>
            <person name="Preston R."/>
            <person name="Balija V."/>
            <person name="McCombie W.R."/>
            <person name="Chow T."/>
            <person name="Chen H."/>
            <person name="Chung M."/>
            <person name="Chen C."/>
            <person name="Shaw J."/>
            <person name="Wu H."/>
            <person name="Hsiao K."/>
            <person name="Chao Y."/>
            <person name="Chu M."/>
            <person name="Cheng C."/>
            <person name="Hour A."/>
            <person name="Lee P."/>
            <person name="Lin S."/>
            <person name="Lin Y."/>
            <person name="Liou J."/>
            <person name="Liu S."/>
            <person name="Hsing Y."/>
            <person name="Raghuvanshi S."/>
            <person name="Mohanty A."/>
            <person name="Bharti A.K."/>
            <person name="Gaur A."/>
            <person name="Gupta V."/>
            <person name="Kumar D."/>
            <person name="Ravi V."/>
            <person name="Vij S."/>
            <person name="Kapur A."/>
            <person name="Khurana P."/>
            <person name="Khurana P."/>
            <person name="Khurana J.P."/>
            <person name="Tyagi A.K."/>
            <person name="Gaikwad K."/>
            <person name="Singh A."/>
            <person name="Dalal V."/>
            <person name="Srivastava S."/>
            <person name="Dixit A."/>
            <person name="Pal A.K."/>
            <person name="Ghazi I.A."/>
            <person name="Yadav M."/>
            <person name="Pandit A."/>
            <person name="Bhargava A."/>
            <person name="Sureshbabu K."/>
            <person name="Batra K."/>
            <person name="Sharma T.R."/>
            <person name="Mohapatra T."/>
            <person name="Singh N.K."/>
            <person name="Messing J."/>
            <person name="Nelson A.B."/>
            <person name="Fuks G."/>
            <person name="Kavchok S."/>
            <person name="Keizer G."/>
            <person name="Linton E."/>
            <person name="Llaca V."/>
            <person name="Song R."/>
            <person name="Tanyolac B."/>
            <person name="Young S."/>
            <person name="Ho-Il K."/>
            <person name="Hahn J.H."/>
            <person name="Sangsakoo G."/>
            <person name="Vanavichit A."/>
            <person name="de Mattos Luiz.A.T."/>
            <person name="Zimmer P.D."/>
            <person name="Malone G."/>
            <person name="Dellagostin O."/>
            <person name="de Oliveira A.C."/>
            <person name="Bevan M."/>
            <person name="Bancroft I."/>
            <person name="Minx P."/>
            <person name="Cordum H."/>
            <person name="Wilson R."/>
            <person name="Cheng Z."/>
            <person name="Jin W."/>
            <person name="Jiang J."/>
            <person name="Leong S.A."/>
            <person name="Iwama H."/>
            <person name="Gojobori T."/>
            <person name="Itoh T."/>
            <person name="Niimura Y."/>
            <person name="Fujii Y."/>
            <person name="Habara T."/>
            <person name="Sakai H."/>
            <person name="Sato Y."/>
            <person name="Wilson G."/>
            <person name="Kumar K."/>
            <person name="McCouch S."/>
            <person name="Juretic N."/>
            <person name="Hoen D."/>
            <person name="Wright S."/>
            <person name="Bruskiewich R."/>
            <person name="Bureau T."/>
            <person name="Miyao A."/>
            <person name="Hirochika H."/>
            <person name="Nishikawa T."/>
            <person name="Kadowaki K."/>
            <person name="Sugiura M."/>
            <person name="Burr B."/>
            <person name="Sasaki T."/>
        </authorList>
    </citation>
    <scope>NUCLEOTIDE SEQUENCE [LARGE SCALE GENOMIC DNA]</scope>
    <source>
        <strain evidence="6">cv. Nipponbare</strain>
    </source>
</reference>
<feature type="repeat" description="PPR" evidence="3">
    <location>
        <begin position="141"/>
        <end position="175"/>
    </location>
</feature>
<dbReference type="InParanoid" id="A0A0P0W822"/>
<dbReference type="PaxDb" id="39947-A0A0P0W822"/>
<evidence type="ECO:0000256" key="3">
    <source>
        <dbReference type="PROSITE-ProRule" id="PRU00708"/>
    </source>
</evidence>
<feature type="region of interest" description="Disordered" evidence="4">
    <location>
        <begin position="24"/>
        <end position="117"/>
    </location>
</feature>
<reference evidence="5 6" key="2">
    <citation type="journal article" date="2013" name="Plant Cell Physiol.">
        <title>Rice Annotation Project Database (RAP-DB): an integrative and interactive database for rice genomics.</title>
        <authorList>
            <person name="Sakai H."/>
            <person name="Lee S.S."/>
            <person name="Tanaka T."/>
            <person name="Numa H."/>
            <person name="Kim J."/>
            <person name="Kawahara Y."/>
            <person name="Wakimoto H."/>
            <person name="Yang C.C."/>
            <person name="Iwamoto M."/>
            <person name="Abe T."/>
            <person name="Yamada Y."/>
            <person name="Muto A."/>
            <person name="Inokuchi H."/>
            <person name="Ikemura T."/>
            <person name="Matsumoto T."/>
            <person name="Sasaki T."/>
            <person name="Itoh T."/>
        </authorList>
    </citation>
    <scope>NUCLEOTIDE SEQUENCE [LARGE SCALE GENOMIC DNA]</scope>
    <source>
        <strain evidence="6">cv. Nipponbare</strain>
    </source>
</reference>
<name>A0A0P0W822_ORYSJ</name>
<feature type="compositionally biased region" description="Low complexity" evidence="4">
    <location>
        <begin position="101"/>
        <end position="116"/>
    </location>
</feature>
<proteinExistence type="predicted"/>
<accession>A0A0P0W822</accession>
<evidence type="ECO:0000256" key="2">
    <source>
        <dbReference type="ARBA" id="ARBA00022946"/>
    </source>
</evidence>
<feature type="compositionally biased region" description="Polar residues" evidence="4">
    <location>
        <begin position="36"/>
        <end position="49"/>
    </location>
</feature>
<dbReference type="InterPro" id="IPR002885">
    <property type="entry name" value="PPR_rpt"/>
</dbReference>
<dbReference type="SMR" id="A0A0P0W822"/>
<keyword evidence="1" id="KW-0677">Repeat</keyword>
<dbReference type="PROSITE" id="PS51375">
    <property type="entry name" value="PPR"/>
    <property type="match status" value="1"/>
</dbReference>
<sequence length="190" mass="20297">MAPKSSRYFVEHLLCYRLLRQHRAPAPPTSAPTPPQLANATPPSGAASTPDSPRRPYPPSPRCSAPAHARTATRSRSSTAPQPPSPPAAARPSSSAPPTPSASGRSSPPTSTSATRWWMPTRGAGMVACARKLFDEMPTRDVVSWTSLVSSHAGVWDVREVSRVLYYMRLDGCQPSAVTLAVVLRVCTAK</sequence>
<reference evidence="5 6" key="3">
    <citation type="journal article" date="2013" name="Rice">
        <title>Improvement of the Oryza sativa Nipponbare reference genome using next generation sequence and optical map data.</title>
        <authorList>
            <person name="Kawahara Y."/>
            <person name="de la Bastide M."/>
            <person name="Hamilton J.P."/>
            <person name="Kanamori H."/>
            <person name="McCombie W.R."/>
            <person name="Ouyang S."/>
            <person name="Schwartz D.C."/>
            <person name="Tanaka T."/>
            <person name="Wu J."/>
            <person name="Zhou S."/>
            <person name="Childs K.L."/>
            <person name="Davidson R.M."/>
            <person name="Lin H."/>
            <person name="Quesada-Ocampo L."/>
            <person name="Vaillancourt B."/>
            <person name="Sakai H."/>
            <person name="Lee S.S."/>
            <person name="Kim J."/>
            <person name="Numa H."/>
            <person name="Itoh T."/>
            <person name="Buell C.R."/>
            <person name="Matsumoto T."/>
        </authorList>
    </citation>
    <scope>NUCLEOTIDE SEQUENCE [LARGE SCALE GENOMIC DNA]</scope>
    <source>
        <strain evidence="6">cv. Nipponbare</strain>
    </source>
</reference>
<evidence type="ECO:0000313" key="5">
    <source>
        <dbReference type="EMBL" id="BAS88400.1"/>
    </source>
</evidence>
<evidence type="ECO:0000313" key="6">
    <source>
        <dbReference type="Proteomes" id="UP000059680"/>
    </source>
</evidence>
<evidence type="ECO:0000256" key="1">
    <source>
        <dbReference type="ARBA" id="ARBA00022737"/>
    </source>
</evidence>
<organism evidence="5 6">
    <name type="scientific">Oryza sativa subsp. japonica</name>
    <name type="common">Rice</name>
    <dbReference type="NCBI Taxonomy" id="39947"/>
    <lineage>
        <taxon>Eukaryota</taxon>
        <taxon>Viridiplantae</taxon>
        <taxon>Streptophyta</taxon>
        <taxon>Embryophyta</taxon>
        <taxon>Tracheophyta</taxon>
        <taxon>Spermatophyta</taxon>
        <taxon>Magnoliopsida</taxon>
        <taxon>Liliopsida</taxon>
        <taxon>Poales</taxon>
        <taxon>Poaceae</taxon>
        <taxon>BOP clade</taxon>
        <taxon>Oryzoideae</taxon>
        <taxon>Oryzeae</taxon>
        <taxon>Oryzinae</taxon>
        <taxon>Oryza</taxon>
        <taxon>Oryza sativa</taxon>
    </lineage>
</organism>
<dbReference type="Proteomes" id="UP000059680">
    <property type="component" value="Chromosome 4"/>
</dbReference>
<keyword evidence="2" id="KW-0809">Transit peptide</keyword>
<keyword evidence="6" id="KW-1185">Reference proteome</keyword>
<dbReference type="STRING" id="39947.A0A0P0W822"/>
<feature type="compositionally biased region" description="Pro residues" evidence="4">
    <location>
        <begin position="81"/>
        <end position="100"/>
    </location>
</feature>
<dbReference type="Gene3D" id="1.25.40.10">
    <property type="entry name" value="Tetratricopeptide repeat domain"/>
    <property type="match status" value="1"/>
</dbReference>
<feature type="compositionally biased region" description="Low complexity" evidence="4">
    <location>
        <begin position="62"/>
        <end position="80"/>
    </location>
</feature>
<protein>
    <submittedName>
        <fullName evidence="5">Os04g0286800 protein</fullName>
    </submittedName>
</protein>
<dbReference type="AlphaFoldDB" id="A0A0P0W822"/>
<feature type="compositionally biased region" description="Pro residues" evidence="4">
    <location>
        <begin position="25"/>
        <end position="35"/>
    </location>
</feature>